<dbReference type="AlphaFoldDB" id="A0A9W4URV1"/>
<sequence>MNQFLILPYIDPSIRHRRRRLLHPIEVMKLHKPRLNPLIPMGIRPYNLNARVESPALPNTHVHPTFRQHSDAHARFFRQGVGGSPGQGRFSGARQWLVDGV</sequence>
<gene>
    <name evidence="1" type="ORF">PDIGIT_LOCUS13000</name>
</gene>
<name>A0A9W4URV1_9PLEO</name>
<protein>
    <submittedName>
        <fullName evidence="1">Uncharacterized protein</fullName>
    </submittedName>
</protein>
<keyword evidence="2" id="KW-1185">Reference proteome</keyword>
<organism evidence="1 2">
    <name type="scientific">Periconia digitata</name>
    <dbReference type="NCBI Taxonomy" id="1303443"/>
    <lineage>
        <taxon>Eukaryota</taxon>
        <taxon>Fungi</taxon>
        <taxon>Dikarya</taxon>
        <taxon>Ascomycota</taxon>
        <taxon>Pezizomycotina</taxon>
        <taxon>Dothideomycetes</taxon>
        <taxon>Pleosporomycetidae</taxon>
        <taxon>Pleosporales</taxon>
        <taxon>Massarineae</taxon>
        <taxon>Periconiaceae</taxon>
        <taxon>Periconia</taxon>
    </lineage>
</organism>
<evidence type="ECO:0000313" key="2">
    <source>
        <dbReference type="Proteomes" id="UP001152607"/>
    </source>
</evidence>
<dbReference type="Proteomes" id="UP001152607">
    <property type="component" value="Unassembled WGS sequence"/>
</dbReference>
<comment type="caution">
    <text evidence="1">The sequence shown here is derived from an EMBL/GenBank/DDBJ whole genome shotgun (WGS) entry which is preliminary data.</text>
</comment>
<evidence type="ECO:0000313" key="1">
    <source>
        <dbReference type="EMBL" id="CAI6339836.1"/>
    </source>
</evidence>
<accession>A0A9W4URV1</accession>
<proteinExistence type="predicted"/>
<dbReference type="EMBL" id="CAOQHR010000009">
    <property type="protein sequence ID" value="CAI6339836.1"/>
    <property type="molecule type" value="Genomic_DNA"/>
</dbReference>
<reference evidence="1" key="1">
    <citation type="submission" date="2023-01" db="EMBL/GenBank/DDBJ databases">
        <authorList>
            <person name="Van Ghelder C."/>
            <person name="Rancurel C."/>
        </authorList>
    </citation>
    <scope>NUCLEOTIDE SEQUENCE</scope>
    <source>
        <strain evidence="1">CNCM I-4278</strain>
    </source>
</reference>